<reference evidence="2" key="1">
    <citation type="submission" date="2017-02" db="EMBL/GenBank/DDBJ databases">
        <authorList>
            <person name="Varghese N."/>
            <person name="Submissions S."/>
        </authorList>
    </citation>
    <scope>NUCLEOTIDE SEQUENCE [LARGE SCALE GENOMIC DNA]</scope>
    <source>
        <strain evidence="2">DSM 22720</strain>
    </source>
</reference>
<proteinExistence type="predicted"/>
<evidence type="ECO:0000313" key="1">
    <source>
        <dbReference type="EMBL" id="SKA60592.1"/>
    </source>
</evidence>
<name>A0A1T4V6W0_9GAMM</name>
<dbReference type="Proteomes" id="UP000190162">
    <property type="component" value="Unassembled WGS sequence"/>
</dbReference>
<dbReference type="RefSeq" id="WP_078753548.1">
    <property type="nucleotide sequence ID" value="NZ_FUXU01000050.1"/>
</dbReference>
<sequence length="103" mass="11801">MSEWLEKEVAGFDIAVMTKRTVGDLGTEFEQSGKGKEWQACRNVHLEGFNDSRVLRLDSVWERLLKNQETQFAGVVLAMETIVKFGDTIQLETPYDVEINITY</sequence>
<dbReference type="AlphaFoldDB" id="A0A1T4V6W0"/>
<gene>
    <name evidence="1" type="ORF">SAMN02745132_03328</name>
</gene>
<accession>A0A1T4V6W0</accession>
<dbReference type="OrthoDB" id="5917444at2"/>
<organism evidence="1 2">
    <name type="scientific">Enterovibrio nigricans DSM 22720</name>
    <dbReference type="NCBI Taxonomy" id="1121868"/>
    <lineage>
        <taxon>Bacteria</taxon>
        <taxon>Pseudomonadati</taxon>
        <taxon>Pseudomonadota</taxon>
        <taxon>Gammaproteobacteria</taxon>
        <taxon>Vibrionales</taxon>
        <taxon>Vibrionaceae</taxon>
        <taxon>Enterovibrio</taxon>
    </lineage>
</organism>
<dbReference type="EMBL" id="FUXU01000050">
    <property type="protein sequence ID" value="SKA60592.1"/>
    <property type="molecule type" value="Genomic_DNA"/>
</dbReference>
<keyword evidence="2" id="KW-1185">Reference proteome</keyword>
<evidence type="ECO:0000313" key="2">
    <source>
        <dbReference type="Proteomes" id="UP000190162"/>
    </source>
</evidence>
<protein>
    <submittedName>
        <fullName evidence="1">Uncharacterized protein</fullName>
    </submittedName>
</protein>